<keyword evidence="1" id="KW-0175">Coiled coil</keyword>
<dbReference type="STRING" id="1173061.A0A0J9XIY4"/>
<name>A0A0J9XIY4_GEOCN</name>
<keyword evidence="4" id="KW-1185">Reference proteome</keyword>
<evidence type="ECO:0000256" key="1">
    <source>
        <dbReference type="SAM" id="Coils"/>
    </source>
</evidence>
<dbReference type="PANTHER" id="PTHR47675">
    <property type="entry name" value="MOLYBDOPTERIN BINDING DOMAIN PROTEIN (AFU_ORTHOLOGUE AFUA_5G11210)"/>
    <property type="match status" value="1"/>
</dbReference>
<reference evidence="3" key="1">
    <citation type="submission" date="2014-03" db="EMBL/GenBank/DDBJ databases">
        <authorList>
            <person name="Casaregola S."/>
        </authorList>
    </citation>
    <scope>NUCLEOTIDE SEQUENCE [LARGE SCALE GENOMIC DNA]</scope>
    <source>
        <strain evidence="3">CLIB 918</strain>
    </source>
</reference>
<evidence type="ECO:0000313" key="3">
    <source>
        <dbReference type="EMBL" id="CDO57571.1"/>
    </source>
</evidence>
<dbReference type="OrthoDB" id="448496at2759"/>
<dbReference type="SUPFAM" id="SSF53218">
    <property type="entry name" value="Molybdenum cofactor biosynthesis proteins"/>
    <property type="match status" value="1"/>
</dbReference>
<dbReference type="InterPro" id="IPR036425">
    <property type="entry name" value="MoaB/Mog-like_dom_sf"/>
</dbReference>
<proteinExistence type="predicted"/>
<dbReference type="InterPro" id="IPR001453">
    <property type="entry name" value="MoaB/Mog_dom"/>
</dbReference>
<dbReference type="EMBL" id="CCBN010000023">
    <property type="protein sequence ID" value="CDO57571.1"/>
    <property type="molecule type" value="Genomic_DNA"/>
</dbReference>
<accession>A0A0J9XIY4</accession>
<feature type="coiled-coil region" evidence="1">
    <location>
        <begin position="245"/>
        <end position="272"/>
    </location>
</feature>
<gene>
    <name evidence="3" type="ORF">BN980_GECA23s00263g</name>
</gene>
<protein>
    <recommendedName>
        <fullName evidence="2">MoaB/Mog domain-containing protein</fullName>
    </recommendedName>
</protein>
<dbReference type="SMART" id="SM00852">
    <property type="entry name" value="MoCF_biosynth"/>
    <property type="match status" value="1"/>
</dbReference>
<dbReference type="GO" id="GO:0042726">
    <property type="term" value="P:flavin-containing compound metabolic process"/>
    <property type="evidence" value="ECO:0007669"/>
    <property type="project" value="TreeGrafter"/>
</dbReference>
<dbReference type="Proteomes" id="UP000242525">
    <property type="component" value="Unassembled WGS sequence"/>
</dbReference>
<evidence type="ECO:0000313" key="4">
    <source>
        <dbReference type="Proteomes" id="UP000242525"/>
    </source>
</evidence>
<dbReference type="Gene3D" id="3.40.980.10">
    <property type="entry name" value="MoaB/Mog-like domain"/>
    <property type="match status" value="1"/>
</dbReference>
<dbReference type="PANTHER" id="PTHR47675:SF1">
    <property type="entry name" value="MOLYBDOPTERIN BINDING DOMAIN PROTEIN (AFU_ORTHOLOGUE AFUA_5G11210)"/>
    <property type="match status" value="1"/>
</dbReference>
<dbReference type="GO" id="GO:0047884">
    <property type="term" value="F:FAD diphosphatase activity"/>
    <property type="evidence" value="ECO:0007669"/>
    <property type="project" value="TreeGrafter"/>
</dbReference>
<comment type="caution">
    <text evidence="3">The sequence shown here is derived from an EMBL/GenBank/DDBJ whole genome shotgun (WGS) entry which is preliminary data.</text>
</comment>
<dbReference type="Pfam" id="PF00994">
    <property type="entry name" value="MoCF_biosynth"/>
    <property type="match status" value="1"/>
</dbReference>
<dbReference type="CDD" id="cd00885">
    <property type="entry name" value="cinA"/>
    <property type="match status" value="1"/>
</dbReference>
<sequence length="275" mass="30345">MVAATKNITTAACLIIGDEVLNGKIKDTNSAYFAKFCFDHGITVKHIAVVPDEESDIVETIQRMASRYDFIVTSGGIGPTHDDITYESLAKAFGLPVALDEELKERMYTLGKRRIDPANHEAVAAQLRMAIIPSGPNVETIYIDPAGLWVPVVAIDAKVHILPGVPQLFQRMLDGLVPTLSARFPQTDALLERFYVATRLRESEMAPYLTRLQHEVDPLGIKIGSYPHMSIGVNTVSIIGKVAHKDKLREIVKDVEANLQGHEVSKEEEEKQSST</sequence>
<feature type="domain" description="MoaB/Mog" evidence="2">
    <location>
        <begin position="12"/>
        <end position="183"/>
    </location>
</feature>
<evidence type="ECO:0000259" key="2">
    <source>
        <dbReference type="SMART" id="SM00852"/>
    </source>
</evidence>
<organism evidence="3 4">
    <name type="scientific">Geotrichum candidum</name>
    <name type="common">Oospora lactis</name>
    <name type="synonym">Dipodascus geotrichum</name>
    <dbReference type="NCBI Taxonomy" id="1173061"/>
    <lineage>
        <taxon>Eukaryota</taxon>
        <taxon>Fungi</taxon>
        <taxon>Dikarya</taxon>
        <taxon>Ascomycota</taxon>
        <taxon>Saccharomycotina</taxon>
        <taxon>Dipodascomycetes</taxon>
        <taxon>Dipodascales</taxon>
        <taxon>Dipodascaceae</taxon>
        <taxon>Geotrichum</taxon>
    </lineage>
</organism>
<dbReference type="AlphaFoldDB" id="A0A0J9XIY4"/>